<name>A0AAE9W902_9SCHI</name>
<evidence type="ECO:0000256" key="4">
    <source>
        <dbReference type="ARBA" id="ARBA00012869"/>
    </source>
</evidence>
<keyword evidence="5" id="KW-0560">Oxidoreductase</keyword>
<comment type="subunit">
    <text evidence="3">Homodimer.</text>
</comment>
<evidence type="ECO:0000256" key="2">
    <source>
        <dbReference type="ARBA" id="ARBA00010644"/>
    </source>
</evidence>
<dbReference type="GO" id="GO:0005737">
    <property type="term" value="C:cytoplasm"/>
    <property type="evidence" value="ECO:0007669"/>
    <property type="project" value="TreeGrafter"/>
</dbReference>
<keyword evidence="9" id="KW-1185">Reference proteome</keyword>
<dbReference type="PANTHER" id="PTHR10755">
    <property type="entry name" value="COPROPORPHYRINOGEN III OXIDASE, MITOCHONDRIAL"/>
    <property type="match status" value="1"/>
</dbReference>
<keyword evidence="6" id="KW-0350">Heme biosynthesis</keyword>
<protein>
    <recommendedName>
        <fullName evidence="4">coproporphyrinogen oxidase</fullName>
        <ecNumber evidence="4">1.3.3.3</ecNumber>
    </recommendedName>
</protein>
<dbReference type="NCBIfam" id="NF003727">
    <property type="entry name" value="PRK05330.1"/>
    <property type="match status" value="1"/>
</dbReference>
<comment type="pathway">
    <text evidence="1">Porphyrin-containing compound metabolism; protoporphyrin-IX biosynthesis; protoporphyrinogen-IX from coproporphyrinogen-III (O2 route): step 1/1.</text>
</comment>
<dbReference type="KEGG" id="som:SOMG_01749"/>
<evidence type="ECO:0000313" key="9">
    <source>
        <dbReference type="Proteomes" id="UP001212411"/>
    </source>
</evidence>
<dbReference type="FunFam" id="3.40.1500.10:FF:000002">
    <property type="entry name" value="oxygen-dependent coproporphyrinogen-III oxidase, mitochondrial"/>
    <property type="match status" value="1"/>
</dbReference>
<sequence length="313" mass="36295">MAPLIQVEATGKRMEELILDVQQKIVAGLEAIDGQKFYQDRWTKGEGGYGISCVIQEGNVFEKGGVNTSIVQGVLSQDAVQRMRTNHDGIDRTAKELPFFAAGISMVIHPSNPMAPTTHLNYRYFELVNSDGKKTWWFGGGADLTPSVLFEEDARHFHKLHKEACDRHDPTFYPRFKKWADDYFLIKHRKETRGIGGIFFDDLSDKDPENLFAFIKDCAYTFLPSYIPIMKKRKDMEFTEDDKEFQLIRRGFYTEFNVMYDRGTWFGLQAPNPRVESILMTLPLHASWRYNYQPKEERHKALIEATHHPVEWA</sequence>
<reference evidence="8 9" key="1">
    <citation type="journal article" date="2023" name="G3 (Bethesda)">
        <title>A high-quality reference genome for the fission yeast Schizosaccharomyces osmophilus.</title>
        <authorList>
            <person name="Jia G.S."/>
            <person name="Zhang W.C."/>
            <person name="Liang Y."/>
            <person name="Liu X.H."/>
            <person name="Rhind N."/>
            <person name="Pidoux A."/>
            <person name="Brysch-Herzberg M."/>
            <person name="Du L.L."/>
        </authorList>
    </citation>
    <scope>NUCLEOTIDE SEQUENCE [LARGE SCALE GENOMIC DNA]</scope>
    <source>
        <strain evidence="8 9">CBS 15793</strain>
    </source>
</reference>
<dbReference type="AlphaFoldDB" id="A0AAE9W902"/>
<dbReference type="GO" id="GO:0004109">
    <property type="term" value="F:coproporphyrinogen oxidase activity"/>
    <property type="evidence" value="ECO:0007669"/>
    <property type="project" value="UniProtKB-EC"/>
</dbReference>
<evidence type="ECO:0000256" key="5">
    <source>
        <dbReference type="ARBA" id="ARBA00023002"/>
    </source>
</evidence>
<proteinExistence type="inferred from homology"/>
<gene>
    <name evidence="8" type="primary">hem13</name>
    <name evidence="8" type="ORF">SOMG_01749</name>
</gene>
<comment type="similarity">
    <text evidence="2">Belongs to the aerobic coproporphyrinogen-III oxidase family.</text>
</comment>
<evidence type="ECO:0000256" key="3">
    <source>
        <dbReference type="ARBA" id="ARBA00011738"/>
    </source>
</evidence>
<evidence type="ECO:0000256" key="6">
    <source>
        <dbReference type="ARBA" id="ARBA00023133"/>
    </source>
</evidence>
<dbReference type="InterPro" id="IPR018375">
    <property type="entry name" value="Coprogen_oxidase_CS"/>
</dbReference>
<dbReference type="RefSeq" id="XP_056036205.1">
    <property type="nucleotide sequence ID" value="XM_056180542.1"/>
</dbReference>
<dbReference type="Proteomes" id="UP001212411">
    <property type="component" value="Chromosome 1"/>
</dbReference>
<dbReference type="Pfam" id="PF01218">
    <property type="entry name" value="Coprogen_oxidas"/>
    <property type="match status" value="1"/>
</dbReference>
<organism evidence="8 9">
    <name type="scientific">Schizosaccharomyces osmophilus</name>
    <dbReference type="NCBI Taxonomy" id="2545709"/>
    <lineage>
        <taxon>Eukaryota</taxon>
        <taxon>Fungi</taxon>
        <taxon>Dikarya</taxon>
        <taxon>Ascomycota</taxon>
        <taxon>Taphrinomycotina</taxon>
        <taxon>Schizosaccharomycetes</taxon>
        <taxon>Schizosaccharomycetales</taxon>
        <taxon>Schizosaccharomycetaceae</taxon>
        <taxon>Schizosaccharomyces</taxon>
    </lineage>
</organism>
<dbReference type="PANTHER" id="PTHR10755:SF0">
    <property type="entry name" value="OXYGEN-DEPENDENT COPROPORPHYRINOGEN-III OXIDASE, MITOCHONDRIAL"/>
    <property type="match status" value="1"/>
</dbReference>
<dbReference type="PRINTS" id="PR00073">
    <property type="entry name" value="COPRGNOXDASE"/>
</dbReference>
<dbReference type="PROSITE" id="PS01021">
    <property type="entry name" value="COPROGEN_OXIDASE"/>
    <property type="match status" value="1"/>
</dbReference>
<dbReference type="PIRSF" id="PIRSF000166">
    <property type="entry name" value="Coproporphyri_ox"/>
    <property type="match status" value="1"/>
</dbReference>
<dbReference type="SUPFAM" id="SSF102886">
    <property type="entry name" value="Coproporphyrinogen III oxidase"/>
    <property type="match status" value="1"/>
</dbReference>
<dbReference type="Gene3D" id="3.40.1500.10">
    <property type="entry name" value="Coproporphyrinogen III oxidase, aerobic"/>
    <property type="match status" value="1"/>
</dbReference>
<dbReference type="InterPro" id="IPR036406">
    <property type="entry name" value="Coprogen_oxidase_aer_sf"/>
</dbReference>
<dbReference type="EMBL" id="CP115611">
    <property type="protein sequence ID" value="WBW71962.1"/>
    <property type="molecule type" value="Genomic_DNA"/>
</dbReference>
<evidence type="ECO:0000256" key="7">
    <source>
        <dbReference type="ARBA" id="ARBA00023244"/>
    </source>
</evidence>
<dbReference type="InterPro" id="IPR001260">
    <property type="entry name" value="Coprogen_oxidase_aer"/>
</dbReference>
<dbReference type="GO" id="GO:0006782">
    <property type="term" value="P:protoporphyrinogen IX biosynthetic process"/>
    <property type="evidence" value="ECO:0007669"/>
    <property type="project" value="TreeGrafter"/>
</dbReference>
<dbReference type="EC" id="1.3.3.3" evidence="4"/>
<evidence type="ECO:0000256" key="1">
    <source>
        <dbReference type="ARBA" id="ARBA00005168"/>
    </source>
</evidence>
<keyword evidence="7" id="KW-0627">Porphyrin biosynthesis</keyword>
<accession>A0AAE9W902</accession>
<evidence type="ECO:0000313" key="8">
    <source>
        <dbReference type="EMBL" id="WBW71962.1"/>
    </source>
</evidence>
<dbReference type="GeneID" id="80875231"/>